<reference evidence="1" key="1">
    <citation type="submission" date="2020-09" db="EMBL/GenBank/DDBJ databases">
        <authorList>
            <person name="Kim M.K."/>
        </authorList>
    </citation>
    <scope>NUCLEOTIDE SEQUENCE</scope>
    <source>
        <strain evidence="1">BT704</strain>
    </source>
</reference>
<proteinExistence type="predicted"/>
<dbReference type="RefSeq" id="WP_191041971.1">
    <property type="nucleotide sequence ID" value="NZ_JACXAA010000012.1"/>
</dbReference>
<sequence>MTLADVAKQRLINQQLLGTSFQSATELVGWFGAVQAQEYAQTKWGLGLRLRHLFDKDVEQDFAERRILRTHVLRPTWHFVTPLDIRWMLMLTAPRVHQANAFMYRKLELDKPIFNRCNEIIANTLQGGKCLTRDVINNEFKRHTISAEGFRLSYIMMNAELAGLICSGPRQGNQFTYALLEERVPATEAISRDEALAELTRRYFTSRGPATVNDFATWSGLTLADCRKGLQLLESELVRNTIDRVDHFCCANSERIEPAEHDIHLLPLFDEWIMGYKDRSATFDFRNSLTLTPPFRFGNMIMAEGQIIGTWKRSAGSKSMIIEADFFAPLSERQRNAFDEAVHRLERFINMPVQYRLIQ</sequence>
<organism evidence="1 2">
    <name type="scientific">Spirosoma validum</name>
    <dbReference type="NCBI Taxonomy" id="2771355"/>
    <lineage>
        <taxon>Bacteria</taxon>
        <taxon>Pseudomonadati</taxon>
        <taxon>Bacteroidota</taxon>
        <taxon>Cytophagia</taxon>
        <taxon>Cytophagales</taxon>
        <taxon>Cytophagaceae</taxon>
        <taxon>Spirosoma</taxon>
    </lineage>
</organism>
<dbReference type="Proteomes" id="UP000653797">
    <property type="component" value="Unassembled WGS sequence"/>
</dbReference>
<dbReference type="PANTHER" id="PTHR38479">
    <property type="entry name" value="LMO0824 PROTEIN"/>
    <property type="match status" value="1"/>
</dbReference>
<name>A0A927B6S9_9BACT</name>
<accession>A0A927B6S9</accession>
<dbReference type="Pfam" id="PF06224">
    <property type="entry name" value="AlkZ-like"/>
    <property type="match status" value="1"/>
</dbReference>
<comment type="caution">
    <text evidence="1">The sequence shown here is derived from an EMBL/GenBank/DDBJ whole genome shotgun (WGS) entry which is preliminary data.</text>
</comment>
<dbReference type="PANTHER" id="PTHR38479:SF2">
    <property type="entry name" value="WINGED HELIX DNA-BINDING DOMAIN-CONTAINING PROTEIN"/>
    <property type="match status" value="1"/>
</dbReference>
<gene>
    <name evidence="1" type="ORF">IC230_25840</name>
</gene>
<evidence type="ECO:0000313" key="2">
    <source>
        <dbReference type="Proteomes" id="UP000653797"/>
    </source>
</evidence>
<dbReference type="EMBL" id="JACXAA010000012">
    <property type="protein sequence ID" value="MBD2756343.1"/>
    <property type="molecule type" value="Genomic_DNA"/>
</dbReference>
<dbReference type="AlphaFoldDB" id="A0A927B6S9"/>
<protein>
    <submittedName>
        <fullName evidence="1">AlkZ family DNA glycosylase</fullName>
    </submittedName>
</protein>
<keyword evidence="2" id="KW-1185">Reference proteome</keyword>
<dbReference type="InterPro" id="IPR009351">
    <property type="entry name" value="AlkZ-like"/>
</dbReference>
<evidence type="ECO:0000313" key="1">
    <source>
        <dbReference type="EMBL" id="MBD2756343.1"/>
    </source>
</evidence>